<reference evidence="2" key="2">
    <citation type="submission" date="2017-01" db="EMBL/GenBank/DDBJ databases">
        <title>Genome sequencing and annotation of Geobacillus sp. 1017, a Hydrocarbon-Oxidizing Thermophilic Bacterium Isolated from a Heavy Oil Reservoir (China).</title>
        <authorList>
            <person name="Kadnikov V.V."/>
            <person name="Mardanov A.V."/>
            <person name="Poltaraus A.B."/>
            <person name="Sokolova D.S."/>
            <person name="Semenova E.M."/>
            <person name="Ravin N.V."/>
            <person name="Tourova T.P."/>
            <person name="Nazina T.N."/>
        </authorList>
    </citation>
    <scope>NUCLEOTIDE SEQUENCE [LARGE SCALE GENOMIC DNA]</scope>
    <source>
        <strain evidence="2">1017</strain>
    </source>
</reference>
<accession>A0A1Q5SZ55</accession>
<dbReference type="Proteomes" id="UP000186030">
    <property type="component" value="Unassembled WGS sequence"/>
</dbReference>
<dbReference type="AlphaFoldDB" id="A0A1Q5SZ55"/>
<sequence length="56" mass="6535">MERSSPFKCAIYHISESRRFCKVGKTAASMKESEGKREACIYIGRRIAYNRINTWC</sequence>
<reference evidence="1 2" key="1">
    <citation type="submission" date="2016-11" db="EMBL/GenBank/DDBJ databases">
        <authorList>
            <person name="Kadnikov V."/>
            <person name="Nazina T."/>
        </authorList>
    </citation>
    <scope>NUCLEOTIDE SEQUENCE [LARGE SCALE GENOMIC DNA]</scope>
    <source>
        <strain evidence="1 2">1017</strain>
    </source>
</reference>
<evidence type="ECO:0000313" key="1">
    <source>
        <dbReference type="EMBL" id="OKO93186.1"/>
    </source>
</evidence>
<gene>
    <name evidence="1" type="ORF">BRO54_2018</name>
</gene>
<protein>
    <submittedName>
        <fullName evidence="1">Uncharacterized protein</fullName>
    </submittedName>
</protein>
<comment type="caution">
    <text evidence="1">The sequence shown here is derived from an EMBL/GenBank/DDBJ whole genome shotgun (WGS) entry which is preliminary data.</text>
</comment>
<dbReference type="EMBL" id="MQMG01000023">
    <property type="protein sequence ID" value="OKO93186.1"/>
    <property type="molecule type" value="Genomic_DNA"/>
</dbReference>
<organism evidence="1 2">
    <name type="scientific">Geobacillus proteiniphilus</name>
    <dbReference type="NCBI Taxonomy" id="860353"/>
    <lineage>
        <taxon>Bacteria</taxon>
        <taxon>Bacillati</taxon>
        <taxon>Bacillota</taxon>
        <taxon>Bacilli</taxon>
        <taxon>Bacillales</taxon>
        <taxon>Anoxybacillaceae</taxon>
        <taxon>Geobacillus</taxon>
    </lineage>
</organism>
<name>A0A1Q5SZ55_9BACL</name>
<proteinExistence type="predicted"/>
<evidence type="ECO:0000313" key="2">
    <source>
        <dbReference type="Proteomes" id="UP000186030"/>
    </source>
</evidence>